<dbReference type="InterPro" id="IPR011990">
    <property type="entry name" value="TPR-like_helical_dom_sf"/>
</dbReference>
<dbReference type="Gene3D" id="1.25.40.10">
    <property type="entry name" value="Tetratricopeptide repeat domain"/>
    <property type="match status" value="7"/>
</dbReference>
<keyword evidence="5" id="KW-1185">Reference proteome</keyword>
<dbReference type="PROSITE" id="PS00108">
    <property type="entry name" value="PROTEIN_KINASE_ST"/>
    <property type="match status" value="1"/>
</dbReference>
<comment type="caution">
    <text evidence="4">The sequence shown here is derived from an EMBL/GenBank/DDBJ whole genome shotgun (WGS) entry which is preliminary data.</text>
</comment>
<dbReference type="SMART" id="SM00220">
    <property type="entry name" value="S_TKc"/>
    <property type="match status" value="1"/>
</dbReference>
<dbReference type="Proteomes" id="UP001470230">
    <property type="component" value="Unassembled WGS sequence"/>
</dbReference>
<dbReference type="InterPro" id="IPR000719">
    <property type="entry name" value="Prot_kinase_dom"/>
</dbReference>
<gene>
    <name evidence="4" type="ORF">M9Y10_024662</name>
</gene>
<dbReference type="Pfam" id="PF08238">
    <property type="entry name" value="Sel1"/>
    <property type="match status" value="19"/>
</dbReference>
<feature type="domain" description="Protein kinase" evidence="3">
    <location>
        <begin position="207"/>
        <end position="443"/>
    </location>
</feature>
<feature type="repeat" description="TPR" evidence="2">
    <location>
        <begin position="592"/>
        <end position="625"/>
    </location>
</feature>
<name>A0ABR2HD89_9EUKA</name>
<evidence type="ECO:0000313" key="5">
    <source>
        <dbReference type="Proteomes" id="UP001470230"/>
    </source>
</evidence>
<dbReference type="PROSITE" id="PS50005">
    <property type="entry name" value="TPR"/>
    <property type="match status" value="1"/>
</dbReference>
<dbReference type="InterPro" id="IPR019734">
    <property type="entry name" value="TPR_rpt"/>
</dbReference>
<dbReference type="SUPFAM" id="SSF81901">
    <property type="entry name" value="HCP-like"/>
    <property type="match status" value="4"/>
</dbReference>
<dbReference type="SMART" id="SM00671">
    <property type="entry name" value="SEL1"/>
    <property type="match status" value="20"/>
</dbReference>
<dbReference type="SMART" id="SM00028">
    <property type="entry name" value="TPR"/>
    <property type="match status" value="3"/>
</dbReference>
<dbReference type="SUPFAM" id="SSF56112">
    <property type="entry name" value="Protein kinase-like (PK-like)"/>
    <property type="match status" value="1"/>
</dbReference>
<proteinExistence type="inferred from homology"/>
<dbReference type="Pfam" id="PF00069">
    <property type="entry name" value="Pkinase"/>
    <property type="match status" value="1"/>
</dbReference>
<accession>A0ABR2HD89</accession>
<evidence type="ECO:0000259" key="3">
    <source>
        <dbReference type="PROSITE" id="PS50011"/>
    </source>
</evidence>
<dbReference type="InterPro" id="IPR008271">
    <property type="entry name" value="Ser/Thr_kinase_AS"/>
</dbReference>
<dbReference type="PANTHER" id="PTHR11102:SF160">
    <property type="entry name" value="ERAD-ASSOCIATED E3 UBIQUITIN-PROTEIN LIGASE COMPONENT HRD3"/>
    <property type="match status" value="1"/>
</dbReference>
<evidence type="ECO:0000256" key="1">
    <source>
        <dbReference type="ARBA" id="ARBA00038101"/>
    </source>
</evidence>
<dbReference type="PANTHER" id="PTHR11102">
    <property type="entry name" value="SEL-1-LIKE PROTEIN"/>
    <property type="match status" value="1"/>
</dbReference>
<dbReference type="EMBL" id="JAPFFF010000034">
    <property type="protein sequence ID" value="KAK8843603.1"/>
    <property type="molecule type" value="Genomic_DNA"/>
</dbReference>
<sequence length="1319" mass="153832">MLTGSTEFQELFMRKELNMTDKRFDPLIKKFQFRQILNSDIINNSDNINNSISYEINESENIVIDIYEESTNKYFIICFNENIHIINQSNQAYINKFLTDDCRDKLFILNKAKNDFIKITKIQDDKLKNNQKIDKLEEEIYNFMQNFNLCRIYKTIIIKIWKIIQRCVSGYLIRKAYSKSLRNEDESFIPDIERPLYNNKVFKEDEFVILSTIGLSNTCAIRLAYYIGNERLYCIKSANSEEEQKLLDREITNYQKLYNPLICYFYGTISNNRKSLVIEFIDGKSLDLYVKDANIAEKYQLIYQIMLVIKYLHSMHFIYRDLKPNNVIFNGSHAVLIDFDQMIESDRKDVTSTCEFTRNFGTIFSAPEICEGNCRPSDKTDVYSIGMMIYYILMETNEIDQINLDTFKEKYPIHYNMFLRCTEKDQEKRPSVNQLLAEFGNFIYSSPKELISQDFTNESYYQFKIINFHFLTVNNTFIFNALAHYYNDIFSQNELAKKFLKGDYFEKDINRGMYYLSLAANQNHPAALYNLGIAYIDYNINKALHYLSLSANLQYAEALFKIGFIYFLGIHVPINIEKAIYYFELAAKQNHSGALNNLGLIYQEKKDIEKAVHYYTLAANLKDPNAYHNLGTIYSDENYEGFDINKAISCYQFAADNDITASMYKLGMIYSDGKYVQINAEKAIYYLTKGADKNDILCLLNLGSIYFQGEIIPVDIDKAIKYFKLAADQNNPDAQYNLAFIYSTDRYIYHDSEKAIKYYMLAASQNHVNAQFNLGLIYYKGIIVPKNIEKSLKYMKLAADQNNNPNAQYFLCRYYSSGVDIIPNYKIAIHYLTLASNQGFTEAQYDLGFLYYEAKHVSRDMKKAIDLMTQAANKNYVRAQYDLGNIYFEGKYVKRDVNKAINYFKLASKQNHIKALIYLGVIYSNGFDIPIDAYKAIYYLLKAADQHNSEAQFYLGKIYFTPECKVFDIKKAIYYMELAAEQNHTDAQNFLGALYMDDKFVQRDIKKAISYLTISADKNCAIAQKNLGFIYLNKKYEDYDIQKAVHYLLLAAKNGIPDAQGALGVIYLQGLDVPQDIHKALEYLHLSAENRYHLSQQILGDLYFEGRVVGRNVSKSIYYYKEALITNNERIKNNLAVIYKNGFGGIKKNVELAKMYLEEAIQQKKCAVSMFNLAKIYYFEEEEKGIKMHNKSIQLLIMSANSKLDLSITFLFMILLKRFKVINSIIIEKELKKANIESQQLADSLYEKYLFLSPLLHNEDTFENAYDFMKTYDLIFINEKVCFSNQFIMDKKKEPTEQVKQLIKINDGFYEGFGNDLCP</sequence>
<dbReference type="CDD" id="cd00180">
    <property type="entry name" value="PKc"/>
    <property type="match status" value="1"/>
</dbReference>
<dbReference type="Gene3D" id="1.10.510.10">
    <property type="entry name" value="Transferase(Phosphotransferase) domain 1"/>
    <property type="match status" value="1"/>
</dbReference>
<dbReference type="InterPro" id="IPR050767">
    <property type="entry name" value="Sel1_AlgK"/>
</dbReference>
<keyword evidence="2" id="KW-0802">TPR repeat</keyword>
<dbReference type="PROSITE" id="PS50011">
    <property type="entry name" value="PROTEIN_KINASE_DOM"/>
    <property type="match status" value="1"/>
</dbReference>
<dbReference type="InterPro" id="IPR011009">
    <property type="entry name" value="Kinase-like_dom_sf"/>
</dbReference>
<organism evidence="4 5">
    <name type="scientific">Tritrichomonas musculus</name>
    <dbReference type="NCBI Taxonomy" id="1915356"/>
    <lineage>
        <taxon>Eukaryota</taxon>
        <taxon>Metamonada</taxon>
        <taxon>Parabasalia</taxon>
        <taxon>Tritrichomonadida</taxon>
        <taxon>Tritrichomonadidae</taxon>
        <taxon>Tritrichomonas</taxon>
    </lineage>
</organism>
<protein>
    <recommendedName>
        <fullName evidence="3">Protein kinase domain-containing protein</fullName>
    </recommendedName>
</protein>
<comment type="similarity">
    <text evidence="1">Belongs to the sel-1 family.</text>
</comment>
<reference evidence="4 5" key="1">
    <citation type="submission" date="2024-04" db="EMBL/GenBank/DDBJ databases">
        <title>Tritrichomonas musculus Genome.</title>
        <authorList>
            <person name="Alves-Ferreira E."/>
            <person name="Grigg M."/>
            <person name="Lorenzi H."/>
            <person name="Galac M."/>
        </authorList>
    </citation>
    <scope>NUCLEOTIDE SEQUENCE [LARGE SCALE GENOMIC DNA]</scope>
    <source>
        <strain evidence="4 5">EAF2021</strain>
    </source>
</reference>
<dbReference type="InterPro" id="IPR006597">
    <property type="entry name" value="Sel1-like"/>
</dbReference>
<evidence type="ECO:0000256" key="2">
    <source>
        <dbReference type="PROSITE-ProRule" id="PRU00339"/>
    </source>
</evidence>
<evidence type="ECO:0000313" key="4">
    <source>
        <dbReference type="EMBL" id="KAK8843603.1"/>
    </source>
</evidence>